<name>A0A9K3LRH2_9STRA</name>
<dbReference type="OrthoDB" id="50977at2759"/>
<reference evidence="1" key="2">
    <citation type="submission" date="2021-04" db="EMBL/GenBank/DDBJ databases">
        <authorList>
            <person name="Podell S."/>
        </authorList>
    </citation>
    <scope>NUCLEOTIDE SEQUENCE</scope>
    <source>
        <strain evidence="1">Hildebrandi</strain>
    </source>
</reference>
<accession>A0A9K3LRH2</accession>
<reference evidence="1" key="1">
    <citation type="journal article" date="2021" name="Sci. Rep.">
        <title>Diploid genomic architecture of Nitzschia inconspicua, an elite biomass production diatom.</title>
        <authorList>
            <person name="Oliver A."/>
            <person name="Podell S."/>
            <person name="Pinowska A."/>
            <person name="Traller J.C."/>
            <person name="Smith S.R."/>
            <person name="McClure R."/>
            <person name="Beliaev A."/>
            <person name="Bohutskyi P."/>
            <person name="Hill E.A."/>
            <person name="Rabines A."/>
            <person name="Zheng H."/>
            <person name="Allen L.Z."/>
            <person name="Kuo A."/>
            <person name="Grigoriev I.V."/>
            <person name="Allen A.E."/>
            <person name="Hazlebeck D."/>
            <person name="Allen E.E."/>
        </authorList>
    </citation>
    <scope>NUCLEOTIDE SEQUENCE</scope>
    <source>
        <strain evidence="1">Hildebrandi</strain>
    </source>
</reference>
<dbReference type="Proteomes" id="UP000693970">
    <property type="component" value="Unassembled WGS sequence"/>
</dbReference>
<dbReference type="AlphaFoldDB" id="A0A9K3LRH2"/>
<proteinExistence type="predicted"/>
<keyword evidence="2" id="KW-1185">Reference proteome</keyword>
<evidence type="ECO:0000313" key="1">
    <source>
        <dbReference type="EMBL" id="KAG7366579.1"/>
    </source>
</evidence>
<protein>
    <submittedName>
        <fullName evidence="1">Uncharacterized protein</fullName>
    </submittedName>
</protein>
<organism evidence="1 2">
    <name type="scientific">Nitzschia inconspicua</name>
    <dbReference type="NCBI Taxonomy" id="303405"/>
    <lineage>
        <taxon>Eukaryota</taxon>
        <taxon>Sar</taxon>
        <taxon>Stramenopiles</taxon>
        <taxon>Ochrophyta</taxon>
        <taxon>Bacillariophyta</taxon>
        <taxon>Bacillariophyceae</taxon>
        <taxon>Bacillariophycidae</taxon>
        <taxon>Bacillariales</taxon>
        <taxon>Bacillariaceae</taxon>
        <taxon>Nitzschia</taxon>
    </lineage>
</organism>
<gene>
    <name evidence="1" type="ORF">IV203_029249</name>
</gene>
<sequence>MKHSLPPSLKKRLQMALLIACLVWQLLHYPLGQLHSSRTLDFVATIPLTNYGEYIPANDTLRTKPFVDETSLFRKHPNNGRIDAHRWNTAFISQFDDKHDNTISSSLINSELHSKIQDRDYLVDCGCPKTCTADALNRNELVINQPSSAAPFTCRERIEKYLRHGKTEREACTVAFEEKFTPCDSACDPRKCKAAVVMPSVKKILDPVLPTYQGNGTEHILIIAAVPRSNRHSVALWSELECIATFYDEIIISSPEWSRSLIDEIVRQARQRLKINIEARYYVNDRYDVGLWCDALQEVLDAKGMDLIKTITMLNDSVYAFRKFSGILDALSHRPFDLDMVGINYYNHSDSQWLESVLRGFPIRSIPIFNERICQVANTKPCSKLGPIKRKRCIVEKFEIEAAGNFFRNRTVGLFPSNPPSDWHLADRIWAEQPRFWKEVLVEKMGFPLAKVKAEPTHLSGPTDSRLAECTRMMNVSFLLNFNYSSFVPR</sequence>
<dbReference type="EMBL" id="JAGRRH010000007">
    <property type="protein sequence ID" value="KAG7366579.1"/>
    <property type="molecule type" value="Genomic_DNA"/>
</dbReference>
<comment type="caution">
    <text evidence="1">The sequence shown here is derived from an EMBL/GenBank/DDBJ whole genome shotgun (WGS) entry which is preliminary data.</text>
</comment>
<evidence type="ECO:0000313" key="2">
    <source>
        <dbReference type="Proteomes" id="UP000693970"/>
    </source>
</evidence>